<evidence type="ECO:0000313" key="3">
    <source>
        <dbReference type="EMBL" id="AMC92852.1"/>
    </source>
</evidence>
<dbReference type="RefSeq" id="WP_067630841.1">
    <property type="nucleotide sequence ID" value="NZ_CP013213.1"/>
</dbReference>
<dbReference type="STRING" id="1514105.AOC36_02280"/>
<feature type="region of interest" description="Disordered" evidence="1">
    <location>
        <begin position="212"/>
        <end position="235"/>
    </location>
</feature>
<evidence type="ECO:0000313" key="4">
    <source>
        <dbReference type="Proteomes" id="UP000063781"/>
    </source>
</evidence>
<gene>
    <name evidence="3" type="ORF">AOC36_02280</name>
</gene>
<evidence type="ECO:0000256" key="1">
    <source>
        <dbReference type="SAM" id="MobiDB-lite"/>
    </source>
</evidence>
<feature type="transmembrane region" description="Helical" evidence="2">
    <location>
        <begin position="15"/>
        <end position="37"/>
    </location>
</feature>
<dbReference type="OrthoDB" id="43070at2"/>
<dbReference type="AlphaFoldDB" id="A0A109UGK2"/>
<keyword evidence="4" id="KW-1185">Reference proteome</keyword>
<reference evidence="3 4" key="1">
    <citation type="submission" date="2015-10" db="EMBL/GenBank/DDBJ databases">
        <title>Erysipelothrix larvae sp. LV19 isolated from the larval gut of the rhinoceros beetle, Trypoxylus dichotomus.</title>
        <authorList>
            <person name="Lim S."/>
            <person name="Kim B.-C."/>
        </authorList>
    </citation>
    <scope>NUCLEOTIDE SEQUENCE [LARGE SCALE GENOMIC DNA]</scope>
    <source>
        <strain evidence="3 4">LV19</strain>
    </source>
</reference>
<keyword evidence="2" id="KW-0812">Transmembrane</keyword>
<organism evidence="3 4">
    <name type="scientific">Erysipelothrix larvae</name>
    <dbReference type="NCBI Taxonomy" id="1514105"/>
    <lineage>
        <taxon>Bacteria</taxon>
        <taxon>Bacillati</taxon>
        <taxon>Bacillota</taxon>
        <taxon>Erysipelotrichia</taxon>
        <taxon>Erysipelotrichales</taxon>
        <taxon>Erysipelotrichaceae</taxon>
        <taxon>Erysipelothrix</taxon>
    </lineage>
</organism>
<dbReference type="EMBL" id="CP013213">
    <property type="protein sequence ID" value="AMC92852.1"/>
    <property type="molecule type" value="Genomic_DNA"/>
</dbReference>
<evidence type="ECO:0000256" key="2">
    <source>
        <dbReference type="SAM" id="Phobius"/>
    </source>
</evidence>
<accession>A0A109UGK2</accession>
<evidence type="ECO:0008006" key="5">
    <source>
        <dbReference type="Google" id="ProtNLM"/>
    </source>
</evidence>
<feature type="compositionally biased region" description="Polar residues" evidence="1">
    <location>
        <begin position="214"/>
        <end position="235"/>
    </location>
</feature>
<sequence>MIKLKQWFRPTKNKIIGSVGVGFIAVAVVFGIHVVNLQNIARERARQSDLLKSVEIIQLQTDLEYGQEYLVSDLIEIKNQDDVTVEVVNYDLSLSDDSTARFTGMGEQVIIFSLSYMDSSNTRELTYEVKDTQFPVFDGVTDYEITGGDSLDYKSNIKATDPIDGDLEVLFSGDVDVNKVGTYGVKATATDINGNSSEKEFQIVVKDKEVVQAETPTEQNKPSTSNTKSSANTESTCKPLIWNSGKVFDSEEEAIAYGDEYITTNWRTASSYTWISSCGNTKFTIEFEYRD</sequence>
<name>A0A109UGK2_9FIRM</name>
<dbReference type="Gene3D" id="2.60.40.10">
    <property type="entry name" value="Immunoglobulins"/>
    <property type="match status" value="1"/>
</dbReference>
<keyword evidence="2" id="KW-0472">Membrane</keyword>
<dbReference type="KEGG" id="erl:AOC36_02280"/>
<keyword evidence="2" id="KW-1133">Transmembrane helix</keyword>
<dbReference type="InterPro" id="IPR013783">
    <property type="entry name" value="Ig-like_fold"/>
</dbReference>
<protein>
    <recommendedName>
        <fullName evidence="5">Pesticidal crystal protein Cry22Aa Ig-like domain-containing protein</fullName>
    </recommendedName>
</protein>
<dbReference type="Proteomes" id="UP000063781">
    <property type="component" value="Chromosome"/>
</dbReference>
<proteinExistence type="predicted"/>